<dbReference type="AlphaFoldDB" id="A0A1E4SPV7"/>
<evidence type="ECO:0000256" key="5">
    <source>
        <dbReference type="ARBA" id="ARBA00023306"/>
    </source>
</evidence>
<evidence type="ECO:0000256" key="4">
    <source>
        <dbReference type="ARBA" id="ARBA00022786"/>
    </source>
</evidence>
<evidence type="ECO:0000256" key="2">
    <source>
        <dbReference type="ARBA" id="ARBA00022618"/>
    </source>
</evidence>
<dbReference type="Proteomes" id="UP000094285">
    <property type="component" value="Unassembled WGS sequence"/>
</dbReference>
<dbReference type="EMBL" id="KV453909">
    <property type="protein sequence ID" value="ODV81553.1"/>
    <property type="molecule type" value="Genomic_DNA"/>
</dbReference>
<gene>
    <name evidence="8" type="ORF">CANTADRAFT_19183</name>
</gene>
<dbReference type="GeneID" id="30980558"/>
<sequence length="653" mass="74853">MSALSVISTNKFVGLSDGNILHWCPTLNLLTITMNKTSLWVYRLDGERIYSVNNKSAITAISTISDGSYFCLAGVDGLIKIYDSNNGNLIKVIEKTFDKVNLILWNYHDTRHTQANRFSNLFKVDVLRRLPKMTNDSSSQDIHELNNESTLNYLVIVDANSLSMNVNNLLTISNIEFPEANSEVICYLDNCDMFSQFYLIRESTGLKLVQLTDNLKVPSNKEHLVDVILKICKVVAIMNYVNENLKILQTEIKPFFTIYDRYLSNMTESLGASENIEPSLRISKCLYDILLTDLIPENLKDFWLNQFGERGFKRLNKLGNSVYDLTRNVTFTTLIASIERLLVIMNQLRGLSQWFKDSDNELSPGLNINVINDLISQAKSLLKLFYKAIWDSNEEQKAFNHFMTWIKREIIDKISKEDDMTSFLNQPQQVNFDHGEIINYINDSLFKSKLLDYFHLDLASNDILNLPEACKNDLSRAFELLNTKMDSAVIQSFKDLIKSSLLFKHLQYELELGESTDLTLKNIDDSCAVVCGLNKLKEEMTMIKFNTSQNNFDCQSKKIRFEGKISSFEFKNNRELVVLIHSSAFQVVVFDFIALFESDEHVTECDSIPKKGQLTQDQIQLSNPNTLAISRNDSKSYGCLLDVNKRDYVVFSL</sequence>
<name>A0A1E4SPV7_9ASCO</name>
<dbReference type="GO" id="GO:0051301">
    <property type="term" value="P:cell division"/>
    <property type="evidence" value="ECO:0007669"/>
    <property type="project" value="UniProtKB-KW"/>
</dbReference>
<dbReference type="RefSeq" id="XP_020066675.1">
    <property type="nucleotide sequence ID" value="XM_020206421.1"/>
</dbReference>
<dbReference type="PANTHER" id="PTHR13260:SF0">
    <property type="entry name" value="ANAPHASE-PROMOTING COMPLEX SUBUNIT 4"/>
    <property type="match status" value="1"/>
</dbReference>
<feature type="domain" description="Anaphase-promoting complex subunit 4-like WD40" evidence="6">
    <location>
        <begin position="21"/>
        <end position="107"/>
    </location>
</feature>
<keyword evidence="9" id="KW-1185">Reference proteome</keyword>
<accession>A0A1E4SPV7</accession>
<dbReference type="Gene3D" id="2.130.10.10">
    <property type="entry name" value="YVTN repeat-like/Quinoprotein amine dehydrogenase"/>
    <property type="match status" value="1"/>
</dbReference>
<keyword evidence="2" id="KW-0132">Cell division</keyword>
<dbReference type="GO" id="GO:0031145">
    <property type="term" value="P:anaphase-promoting complex-dependent catabolic process"/>
    <property type="evidence" value="ECO:0007669"/>
    <property type="project" value="InterPro"/>
</dbReference>
<proteinExistence type="predicted"/>
<dbReference type="GO" id="GO:0070979">
    <property type="term" value="P:protein K11-linked ubiquitination"/>
    <property type="evidence" value="ECO:0007669"/>
    <property type="project" value="TreeGrafter"/>
</dbReference>
<evidence type="ECO:0000259" key="7">
    <source>
        <dbReference type="Pfam" id="PF12896"/>
    </source>
</evidence>
<dbReference type="OrthoDB" id="2110451at2759"/>
<keyword evidence="3" id="KW-0498">Mitosis</keyword>
<evidence type="ECO:0000256" key="1">
    <source>
        <dbReference type="ARBA" id="ARBA00016067"/>
    </source>
</evidence>
<reference evidence="9" key="1">
    <citation type="submission" date="2016-05" db="EMBL/GenBank/DDBJ databases">
        <title>Comparative genomics of biotechnologically important yeasts.</title>
        <authorList>
            <consortium name="DOE Joint Genome Institute"/>
            <person name="Riley R."/>
            <person name="Haridas S."/>
            <person name="Wolfe K.H."/>
            <person name="Lopes M.R."/>
            <person name="Hittinger C.T."/>
            <person name="Goker M."/>
            <person name="Salamov A."/>
            <person name="Wisecaver J."/>
            <person name="Long T.M."/>
            <person name="Aerts A.L."/>
            <person name="Barry K."/>
            <person name="Choi C."/>
            <person name="Clum A."/>
            <person name="Coughlan A.Y."/>
            <person name="Deshpande S."/>
            <person name="Douglass A.P."/>
            <person name="Hanson S.J."/>
            <person name="Klenk H.-P."/>
            <person name="Labutti K."/>
            <person name="Lapidus A."/>
            <person name="Lindquist E."/>
            <person name="Lipzen A."/>
            <person name="Meier-Kolthoff J.P."/>
            <person name="Ohm R.A."/>
            <person name="Otillar R.P."/>
            <person name="Pangilinan J."/>
            <person name="Peng Y."/>
            <person name="Rokas A."/>
            <person name="Rosa C.A."/>
            <person name="Scheuner C."/>
            <person name="Sibirny A.A."/>
            <person name="Slot J.C."/>
            <person name="Stielow J.B."/>
            <person name="Sun H."/>
            <person name="Kurtzman C.P."/>
            <person name="Blackwell M."/>
            <person name="Grigoriev I.V."/>
            <person name="Jeffries T.W."/>
        </authorList>
    </citation>
    <scope>NUCLEOTIDE SEQUENCE [LARGE SCALE GENOMIC DNA]</scope>
    <source>
        <strain evidence="9">NRRL Y-17324</strain>
    </source>
</reference>
<dbReference type="SUPFAM" id="SSF50978">
    <property type="entry name" value="WD40 repeat-like"/>
    <property type="match status" value="1"/>
</dbReference>
<evidence type="ECO:0000256" key="3">
    <source>
        <dbReference type="ARBA" id="ARBA00022776"/>
    </source>
</evidence>
<evidence type="ECO:0000313" key="9">
    <source>
        <dbReference type="Proteomes" id="UP000094285"/>
    </source>
</evidence>
<dbReference type="PANTHER" id="PTHR13260">
    <property type="entry name" value="ANAPHASE PROMOTING COMPLEX SUBUNIT 4 APC4"/>
    <property type="match status" value="1"/>
</dbReference>
<dbReference type="STRING" id="984487.A0A1E4SPV7"/>
<dbReference type="Pfam" id="PF12896">
    <property type="entry name" value="ANAPC4"/>
    <property type="match status" value="1"/>
</dbReference>
<organism evidence="8 9">
    <name type="scientific">Suhomyces tanzawaensis NRRL Y-17324</name>
    <dbReference type="NCBI Taxonomy" id="984487"/>
    <lineage>
        <taxon>Eukaryota</taxon>
        <taxon>Fungi</taxon>
        <taxon>Dikarya</taxon>
        <taxon>Ascomycota</taxon>
        <taxon>Saccharomycotina</taxon>
        <taxon>Pichiomycetes</taxon>
        <taxon>Debaryomycetaceae</taxon>
        <taxon>Suhomyces</taxon>
    </lineage>
</organism>
<keyword evidence="4" id="KW-0833">Ubl conjugation pathway</keyword>
<dbReference type="GO" id="GO:0034399">
    <property type="term" value="C:nuclear periphery"/>
    <property type="evidence" value="ECO:0007669"/>
    <property type="project" value="TreeGrafter"/>
</dbReference>
<dbReference type="InterPro" id="IPR024789">
    <property type="entry name" value="APC4"/>
</dbReference>
<evidence type="ECO:0000313" key="8">
    <source>
        <dbReference type="EMBL" id="ODV81553.1"/>
    </source>
</evidence>
<feature type="domain" description="Anaphase-promoting complex subunit 4 long" evidence="7">
    <location>
        <begin position="217"/>
        <end position="416"/>
    </location>
</feature>
<dbReference type="InterPro" id="IPR024977">
    <property type="entry name" value="Apc4-like_WD40_dom"/>
</dbReference>
<dbReference type="InterPro" id="IPR024790">
    <property type="entry name" value="APC4_long_dom"/>
</dbReference>
<keyword evidence="5" id="KW-0131">Cell cycle</keyword>
<dbReference type="GO" id="GO:0005680">
    <property type="term" value="C:anaphase-promoting complex"/>
    <property type="evidence" value="ECO:0007669"/>
    <property type="project" value="InterPro"/>
</dbReference>
<dbReference type="InterPro" id="IPR036322">
    <property type="entry name" value="WD40_repeat_dom_sf"/>
</dbReference>
<protein>
    <recommendedName>
        <fullName evidence="1">Anaphase-promoting complex subunit 4</fullName>
    </recommendedName>
</protein>
<dbReference type="Pfam" id="PF12894">
    <property type="entry name" value="ANAPC4_WD40"/>
    <property type="match status" value="1"/>
</dbReference>
<dbReference type="InterPro" id="IPR015943">
    <property type="entry name" value="WD40/YVTN_repeat-like_dom_sf"/>
</dbReference>
<evidence type="ECO:0000259" key="6">
    <source>
        <dbReference type="Pfam" id="PF12894"/>
    </source>
</evidence>